<dbReference type="EMBL" id="JAPDOD010000011">
    <property type="protein sequence ID" value="MDA0161316.1"/>
    <property type="molecule type" value="Genomic_DNA"/>
</dbReference>
<evidence type="ECO:0000313" key="3">
    <source>
        <dbReference type="Proteomes" id="UP001149140"/>
    </source>
</evidence>
<name>A0A9X3MQX8_9ACTN</name>
<evidence type="ECO:0000313" key="2">
    <source>
        <dbReference type="EMBL" id="MDA0161316.1"/>
    </source>
</evidence>
<feature type="compositionally biased region" description="Basic and acidic residues" evidence="1">
    <location>
        <begin position="56"/>
        <end position="66"/>
    </location>
</feature>
<proteinExistence type="predicted"/>
<reference evidence="2" key="1">
    <citation type="submission" date="2022-10" db="EMBL/GenBank/DDBJ databases">
        <title>The WGS of Solirubrobacter ginsenosidimutans DSM 21036.</title>
        <authorList>
            <person name="Jiang Z."/>
        </authorList>
    </citation>
    <scope>NUCLEOTIDE SEQUENCE</scope>
    <source>
        <strain evidence="2">DSM 21036</strain>
    </source>
</reference>
<feature type="region of interest" description="Disordered" evidence="1">
    <location>
        <begin position="55"/>
        <end position="82"/>
    </location>
</feature>
<organism evidence="2 3">
    <name type="scientific">Solirubrobacter ginsenosidimutans</name>
    <dbReference type="NCBI Taxonomy" id="490573"/>
    <lineage>
        <taxon>Bacteria</taxon>
        <taxon>Bacillati</taxon>
        <taxon>Actinomycetota</taxon>
        <taxon>Thermoleophilia</taxon>
        <taxon>Solirubrobacterales</taxon>
        <taxon>Solirubrobacteraceae</taxon>
        <taxon>Solirubrobacter</taxon>
    </lineage>
</organism>
<gene>
    <name evidence="2" type="ORF">OM076_13645</name>
</gene>
<keyword evidence="3" id="KW-1185">Reference proteome</keyword>
<dbReference type="Proteomes" id="UP001149140">
    <property type="component" value="Unassembled WGS sequence"/>
</dbReference>
<sequence>MDDQQMLELLREPSLAQVANVGEGRPGREQVTRKLDEHVVDVGTDQAAVEQVIGRRRGDRDADHHAAQRASEPAVHAHEASRSVPLRALPSLLAAGDVGEPVIASATPQPVAQTISEGLRAKLRRYRVERDHAAEVPRHGARGAHG</sequence>
<evidence type="ECO:0000256" key="1">
    <source>
        <dbReference type="SAM" id="MobiDB-lite"/>
    </source>
</evidence>
<comment type="caution">
    <text evidence="2">The sequence shown here is derived from an EMBL/GenBank/DDBJ whole genome shotgun (WGS) entry which is preliminary data.</text>
</comment>
<accession>A0A9X3MQX8</accession>
<protein>
    <submittedName>
        <fullName evidence="2">Uncharacterized protein</fullName>
    </submittedName>
</protein>
<dbReference type="AlphaFoldDB" id="A0A9X3MQX8"/>